<evidence type="ECO:0000313" key="2">
    <source>
        <dbReference type="Proteomes" id="UP001320843"/>
    </source>
</evidence>
<protein>
    <recommendedName>
        <fullName evidence="3">DUF2934 domain-containing protein</fullName>
    </recommendedName>
</protein>
<organism evidence="1 2">
    <name type="scientific">Xanthomonas sacchari</name>
    <dbReference type="NCBI Taxonomy" id="56458"/>
    <lineage>
        <taxon>Bacteria</taxon>
        <taxon>Pseudomonadati</taxon>
        <taxon>Pseudomonadota</taxon>
        <taxon>Gammaproteobacteria</taxon>
        <taxon>Lysobacterales</taxon>
        <taxon>Lysobacteraceae</taxon>
        <taxon>Xanthomonas</taxon>
    </lineage>
</organism>
<dbReference type="Proteomes" id="UP001320843">
    <property type="component" value="Unassembled WGS sequence"/>
</dbReference>
<keyword evidence="2" id="KW-1185">Reference proteome</keyword>
<evidence type="ECO:0008006" key="3">
    <source>
        <dbReference type="Google" id="ProtNLM"/>
    </source>
</evidence>
<evidence type="ECO:0000313" key="1">
    <source>
        <dbReference type="EMBL" id="MCW0399330.1"/>
    </source>
</evidence>
<reference evidence="1 2" key="1">
    <citation type="submission" date="2022-06" db="EMBL/GenBank/DDBJ databases">
        <title>Dynamics of rice microbiomes reveals core vertical transmitted seed endophytes.</title>
        <authorList>
            <person name="Liao K."/>
            <person name="Zhang X."/>
        </authorList>
    </citation>
    <scope>NUCLEOTIDE SEQUENCE [LARGE SCALE GENOMIC DNA]</scope>
    <source>
        <strain evidence="1 2">YT10-10-1</strain>
    </source>
</reference>
<name>A0ABT3DV01_9XANT</name>
<comment type="caution">
    <text evidence="1">The sequence shown here is derived from an EMBL/GenBank/DDBJ whole genome shotgun (WGS) entry which is preliminary data.</text>
</comment>
<dbReference type="EMBL" id="JANFWR010000010">
    <property type="protein sequence ID" value="MCW0399330.1"/>
    <property type="molecule type" value="Genomic_DNA"/>
</dbReference>
<sequence length="107" mass="12074">MTSKHKHYDPFRPRSEPATSIYDAFQAEAAKRKSRSVEEWIAAEREAVYRAATVAFKDAGLPAPTLEEVESAERYACGSIDYGSKWSYTLISLVRKRMTPNELAKVS</sequence>
<dbReference type="RefSeq" id="WP_267122742.1">
    <property type="nucleotide sequence ID" value="NZ_JANFWR010000010.1"/>
</dbReference>
<accession>A0ABT3DV01</accession>
<gene>
    <name evidence="1" type="ORF">NB700_001886</name>
</gene>
<proteinExistence type="predicted"/>